<dbReference type="InterPro" id="IPR034182">
    <property type="entry name" value="Kexin/furin"/>
</dbReference>
<keyword evidence="9" id="KW-0472">Membrane</keyword>
<accession>A0A7M5WQ50</accession>
<dbReference type="GeneID" id="136800152"/>
<name>A0A7M5WQ50_9CNID</name>
<dbReference type="InterPro" id="IPR023828">
    <property type="entry name" value="Peptidase_S8_Ser-AS"/>
</dbReference>
<evidence type="ECO:0000256" key="6">
    <source>
        <dbReference type="ARBA" id="ARBA00022801"/>
    </source>
</evidence>
<evidence type="ECO:0000256" key="14">
    <source>
        <dbReference type="SAM" id="MobiDB-lite"/>
    </source>
</evidence>
<comment type="similarity">
    <text evidence="2">Belongs to the peptidase S8 family. Furin subfamily.</text>
</comment>
<dbReference type="InterPro" id="IPR000209">
    <property type="entry name" value="Peptidase_S8/S53_dom"/>
</dbReference>
<evidence type="ECO:0000256" key="4">
    <source>
        <dbReference type="ARBA" id="ARBA00022685"/>
    </source>
</evidence>
<evidence type="ECO:0000256" key="7">
    <source>
        <dbReference type="ARBA" id="ARBA00022825"/>
    </source>
</evidence>
<dbReference type="GO" id="GO:0004252">
    <property type="term" value="F:serine-type endopeptidase activity"/>
    <property type="evidence" value="ECO:0007669"/>
    <property type="project" value="UniProtKB-UniRule"/>
</dbReference>
<evidence type="ECO:0000256" key="5">
    <source>
        <dbReference type="ARBA" id="ARBA00022729"/>
    </source>
</evidence>
<dbReference type="SUPFAM" id="SSF52743">
    <property type="entry name" value="Subtilisin-like"/>
    <property type="match status" value="1"/>
</dbReference>
<evidence type="ECO:0000256" key="15">
    <source>
        <dbReference type="SAM" id="SignalP"/>
    </source>
</evidence>
<dbReference type="PROSITE" id="PS51892">
    <property type="entry name" value="SUBTILASE"/>
    <property type="match status" value="1"/>
</dbReference>
<dbReference type="InterPro" id="IPR008979">
    <property type="entry name" value="Galactose-bd-like_sf"/>
</dbReference>
<dbReference type="InterPro" id="IPR032815">
    <property type="entry name" value="S8_pro-domain"/>
</dbReference>
<feature type="chain" id="PRO_5029578861" description="P/Homo B domain-containing protein" evidence="15">
    <location>
        <begin position="46"/>
        <end position="824"/>
    </location>
</feature>
<dbReference type="Gene3D" id="3.40.50.200">
    <property type="entry name" value="Peptidase S8/S53 domain"/>
    <property type="match status" value="1"/>
</dbReference>
<feature type="domain" description="P/Homo B" evidence="16">
    <location>
        <begin position="487"/>
        <end position="623"/>
    </location>
</feature>
<keyword evidence="4" id="KW-0165">Cleavage on pair of basic residues</keyword>
<keyword evidence="8" id="KW-0106">Calcium</keyword>
<dbReference type="Proteomes" id="UP000594262">
    <property type="component" value="Unplaced"/>
</dbReference>
<dbReference type="FunFam" id="2.60.120.260:FF:000020">
    <property type="entry name" value="neuroendocrine convertase 2"/>
    <property type="match status" value="1"/>
</dbReference>
<keyword evidence="18" id="KW-1185">Reference proteome</keyword>
<organism evidence="17 18">
    <name type="scientific">Clytia hemisphaerica</name>
    <dbReference type="NCBI Taxonomy" id="252671"/>
    <lineage>
        <taxon>Eukaryota</taxon>
        <taxon>Metazoa</taxon>
        <taxon>Cnidaria</taxon>
        <taxon>Hydrozoa</taxon>
        <taxon>Hydroidolina</taxon>
        <taxon>Leptothecata</taxon>
        <taxon>Obeliida</taxon>
        <taxon>Clytiidae</taxon>
        <taxon>Clytia</taxon>
    </lineage>
</organism>
<dbReference type="GO" id="GO:0012505">
    <property type="term" value="C:endomembrane system"/>
    <property type="evidence" value="ECO:0007669"/>
    <property type="project" value="UniProtKB-ARBA"/>
</dbReference>
<dbReference type="PANTHER" id="PTHR42884:SF14">
    <property type="entry name" value="NEUROENDOCRINE CONVERTASE 1"/>
    <property type="match status" value="1"/>
</dbReference>
<dbReference type="PANTHER" id="PTHR42884">
    <property type="entry name" value="PROPROTEIN CONVERTASE SUBTILISIN/KEXIN-RELATED"/>
    <property type="match status" value="1"/>
</dbReference>
<feature type="signal peptide" evidence="15">
    <location>
        <begin position="1"/>
        <end position="45"/>
    </location>
</feature>
<dbReference type="PROSITE" id="PS00136">
    <property type="entry name" value="SUBTILASE_ASP"/>
    <property type="match status" value="1"/>
</dbReference>
<keyword evidence="6 13" id="KW-0378">Hydrolase</keyword>
<proteinExistence type="inferred from homology"/>
<feature type="region of interest" description="Disordered" evidence="14">
    <location>
        <begin position="622"/>
        <end position="652"/>
    </location>
</feature>
<evidence type="ECO:0000256" key="13">
    <source>
        <dbReference type="PROSITE-ProRule" id="PRU01240"/>
    </source>
</evidence>
<evidence type="ECO:0000256" key="1">
    <source>
        <dbReference type="ARBA" id="ARBA00004370"/>
    </source>
</evidence>
<dbReference type="SUPFAM" id="SSF49785">
    <property type="entry name" value="Galactose-binding domain-like"/>
    <property type="match status" value="1"/>
</dbReference>
<feature type="active site" description="Charge relay system" evidence="12 13">
    <location>
        <position position="235"/>
    </location>
</feature>
<dbReference type="PROSITE" id="PS51829">
    <property type="entry name" value="P_HOMO_B"/>
    <property type="match status" value="1"/>
</dbReference>
<evidence type="ECO:0000256" key="10">
    <source>
        <dbReference type="ARBA" id="ARBA00023145"/>
    </source>
</evidence>
<feature type="compositionally biased region" description="Basic and acidic residues" evidence="14">
    <location>
        <begin position="622"/>
        <end position="650"/>
    </location>
</feature>
<feature type="compositionally biased region" description="Low complexity" evidence="14">
    <location>
        <begin position="687"/>
        <end position="701"/>
    </location>
</feature>
<dbReference type="RefSeq" id="XP_066912866.1">
    <property type="nucleotide sequence ID" value="XM_067056765.1"/>
</dbReference>
<evidence type="ECO:0000256" key="12">
    <source>
        <dbReference type="PIRSR" id="PIRSR615500-1"/>
    </source>
</evidence>
<keyword evidence="10" id="KW-0865">Zymogen</keyword>
<comment type="subcellular location">
    <subcellularLocation>
        <location evidence="1">Membrane</location>
    </subcellularLocation>
</comment>
<keyword evidence="5 15" id="KW-0732">Signal</keyword>
<evidence type="ECO:0000256" key="2">
    <source>
        <dbReference type="ARBA" id="ARBA00005325"/>
    </source>
</evidence>
<feature type="active site" description="Charge relay system" evidence="12 13">
    <location>
        <position position="194"/>
    </location>
</feature>
<dbReference type="PROSITE" id="PS00138">
    <property type="entry name" value="SUBTILASE_SER"/>
    <property type="match status" value="1"/>
</dbReference>
<evidence type="ECO:0000256" key="8">
    <source>
        <dbReference type="ARBA" id="ARBA00022837"/>
    </source>
</evidence>
<dbReference type="FunFam" id="3.30.70.850:FF:000001">
    <property type="entry name" value="Proprotein convertase subtilisin/kexin type 5"/>
    <property type="match status" value="1"/>
</dbReference>
<dbReference type="GO" id="GO:0016485">
    <property type="term" value="P:protein processing"/>
    <property type="evidence" value="ECO:0007669"/>
    <property type="project" value="TreeGrafter"/>
</dbReference>
<keyword evidence="3 13" id="KW-0645">Protease</keyword>
<evidence type="ECO:0000313" key="18">
    <source>
        <dbReference type="Proteomes" id="UP000594262"/>
    </source>
</evidence>
<dbReference type="InterPro" id="IPR038466">
    <property type="entry name" value="S8_pro-domain_sf"/>
</dbReference>
<keyword evidence="11" id="KW-0325">Glycoprotein</keyword>
<dbReference type="Gene3D" id="2.60.120.260">
    <property type="entry name" value="Galactose-binding domain-like"/>
    <property type="match status" value="1"/>
</dbReference>
<dbReference type="EnsemblMetazoa" id="CLYHEMT000546.1">
    <property type="protein sequence ID" value="CLYHEMP000546.1"/>
    <property type="gene ID" value="CLYHEMG000546"/>
</dbReference>
<evidence type="ECO:0000256" key="3">
    <source>
        <dbReference type="ARBA" id="ARBA00022670"/>
    </source>
</evidence>
<dbReference type="Pfam" id="PF16470">
    <property type="entry name" value="S8_pro-domain"/>
    <property type="match status" value="1"/>
</dbReference>
<dbReference type="Gene3D" id="3.30.70.850">
    <property type="entry name" value="Peptidase S8, pro-domain"/>
    <property type="match status" value="1"/>
</dbReference>
<dbReference type="InterPro" id="IPR022398">
    <property type="entry name" value="Peptidase_S8_His-AS"/>
</dbReference>
<dbReference type="FunFam" id="3.40.50.200:FF:000001">
    <property type="entry name" value="Furin 2, isoform B"/>
    <property type="match status" value="1"/>
</dbReference>
<keyword evidence="7 13" id="KW-0720">Serine protease</keyword>
<reference evidence="17" key="1">
    <citation type="submission" date="2021-01" db="UniProtKB">
        <authorList>
            <consortium name="EnsemblMetazoa"/>
        </authorList>
    </citation>
    <scope>IDENTIFICATION</scope>
</reference>
<dbReference type="GO" id="GO:0016020">
    <property type="term" value="C:membrane"/>
    <property type="evidence" value="ECO:0007669"/>
    <property type="project" value="UniProtKB-SubCell"/>
</dbReference>
<sequence length="824" mass="91943">MVQNEMSLQASSSTNSQQRRWNHRLINRLLVYLVFLNSALNHVTSSEPKPTKFFTNGWAVKIAGTDHNERVKRIADKYGFDKISKIGTLEGYYHLEHPRHPPRSKRSIESQTSVLRLDNEVIWAEQQHEYVRHKRGVHHQRIQTRGIQPQFADPLWEEQWYLDDKRTSMGLDVNVIPVWNAGVSGKGVVVTILDDGIEHNHTDLVKNYDAAASWDVNDNDPDPMPRYDPTNENKHGTRCAGEVAAQANNSVCGVGVAFNARIGGVRMLDGRVTDRVEAESLSLNPQYIDIYSASWGPSDDGMTVEGPGTLATAAFQNGINKGRGGLGSIYVWASGNGGRHDDSCNCDGYTASIYTLSISSSSDHGESPWYSEACASTLATTLSSGAHGEKRIVTTDLRNQCTERHTGTSASAPLAAGIIALALEKNRKLTWRDVQHLVAHTANWIPLKNDPDWRMNGIGLHVNEKFGFGLLDAERLVKLADPATFKSVPPKHECSGEKTSSTKTLSWDQPLQLEIESDGCQNTGNEIRYIEQVQLLLSIDYTRRGDLTIFLTSPMGTKSCLLPIRSEDSSDEGFHRWPFMTTHAWGEDPRGKWILEIKDGGESRSKTGFLKDWQLVIHGTKEKPDHQNITHPDIPTHKKAVSDDTHKPEKSSVQITQITYSFGANQPSSQPSYTPTHTAEPVATELQQPVQTQQQPSPSQVDYTQQTAQSFPYTTSTATDYTSRTSIPSYTNNNYPNIYNPQVNMGAYDQSAVLRSQTYQQPYAPASADTAAANSNLWDFFGRMNGRRAIPEDDEYYGPVDEWADSNSFVQLLQRLEKINRGYD</sequence>
<feature type="region of interest" description="Disordered" evidence="14">
    <location>
        <begin position="686"/>
        <end position="706"/>
    </location>
</feature>
<dbReference type="InterPro" id="IPR036852">
    <property type="entry name" value="Peptidase_S8/S53_dom_sf"/>
</dbReference>
<dbReference type="InterPro" id="IPR002884">
    <property type="entry name" value="P_dom"/>
</dbReference>
<dbReference type="PRINTS" id="PR00723">
    <property type="entry name" value="SUBTILISIN"/>
</dbReference>
<evidence type="ECO:0000313" key="17">
    <source>
        <dbReference type="EnsemblMetazoa" id="CLYHEMP000546.1"/>
    </source>
</evidence>
<protein>
    <recommendedName>
        <fullName evidence="16">P/Homo B domain-containing protein</fullName>
    </recommendedName>
</protein>
<dbReference type="InterPro" id="IPR023827">
    <property type="entry name" value="Peptidase_S8_Asp-AS"/>
</dbReference>
<dbReference type="AlphaFoldDB" id="A0A7M5WQ50"/>
<evidence type="ECO:0000256" key="9">
    <source>
        <dbReference type="ARBA" id="ARBA00023136"/>
    </source>
</evidence>
<dbReference type="PROSITE" id="PS00137">
    <property type="entry name" value="SUBTILASE_HIS"/>
    <property type="match status" value="1"/>
</dbReference>
<evidence type="ECO:0000259" key="16">
    <source>
        <dbReference type="PROSITE" id="PS51829"/>
    </source>
</evidence>
<dbReference type="InterPro" id="IPR015500">
    <property type="entry name" value="Peptidase_S8_subtilisin-rel"/>
</dbReference>
<evidence type="ECO:0000256" key="11">
    <source>
        <dbReference type="ARBA" id="ARBA00023180"/>
    </source>
</evidence>
<dbReference type="Pfam" id="PF00082">
    <property type="entry name" value="Peptidase_S8"/>
    <property type="match status" value="1"/>
</dbReference>
<dbReference type="Pfam" id="PF01483">
    <property type="entry name" value="P_proprotein"/>
    <property type="match status" value="1"/>
</dbReference>
<dbReference type="OrthoDB" id="300641at2759"/>
<dbReference type="SUPFAM" id="SSF54897">
    <property type="entry name" value="Protease propeptides/inhibitors"/>
    <property type="match status" value="1"/>
</dbReference>
<dbReference type="CDD" id="cd04059">
    <property type="entry name" value="Peptidases_S8_Protein_convertases_Kexins_Furin-like"/>
    <property type="match status" value="1"/>
</dbReference>
<dbReference type="GO" id="GO:0005737">
    <property type="term" value="C:cytoplasm"/>
    <property type="evidence" value="ECO:0007669"/>
    <property type="project" value="UniProtKB-ARBA"/>
</dbReference>
<feature type="active site" description="Charge relay system" evidence="12 13">
    <location>
        <position position="409"/>
    </location>
</feature>